<evidence type="ECO:0008006" key="3">
    <source>
        <dbReference type="Google" id="ProtNLM"/>
    </source>
</evidence>
<sequence>MSRKFLWDVVVMQGSIISVTMEIALEGSANYAGGLGVLEADKFYGASRLGLPYTVISPFYPSGYVDWDYVNRVKFIETRHRHSLAFLSKLRFLKSIEVKRSDGRLLAEADLYEYSHGSARAILYRVKKPTSVARIFRYLYRHHSDECTYYIVAAAVASEIIRKLVNSEGTHLVDVHEAHLALVPYLLPKNVRTRFITHTPGPWGHPKLCKEAEEILGISLPNVKTMTEAAMEVVEKVFAVSRKHFEITRIFFPKYISKLSYVTNAVDLKRWQRIEKDPGSAKEFAKIHESFKNEFSTIIKVLASKNVSDKMLVSWTRRIVKYKRPYFIEWLVEENNDLRDRVFIVTAGKPHPNDGWGKEMATIFARFSRTLNNFFYYPSYGTDFAYYALSASDLLLFTPLSCWEASGTSMMKAGANGVPTLSSRDGASLEFIEDGFNGWFFGRELNQIVDLESEEARKIDEEDYADFIKKLELILDLYERDREAFYEIAYNSYKTFTQVADITRLLKQYYSEFMTKAEVGKSFKEGESRS</sequence>
<reference evidence="2" key="1">
    <citation type="journal article" date="2020" name="mSystems">
        <title>Genome- and Community-Level Interaction Insights into Carbon Utilization and Element Cycling Functions of Hydrothermarchaeota in Hydrothermal Sediment.</title>
        <authorList>
            <person name="Zhou Z."/>
            <person name="Liu Y."/>
            <person name="Xu W."/>
            <person name="Pan J."/>
            <person name="Luo Z.H."/>
            <person name="Li M."/>
        </authorList>
    </citation>
    <scope>NUCLEOTIDE SEQUENCE [LARGE SCALE GENOMIC DNA]</scope>
    <source>
        <strain evidence="2">SpSt-732</strain>
    </source>
</reference>
<dbReference type="InterPro" id="IPR052182">
    <property type="entry name" value="Glycogen/Maltodextrin_Phosph"/>
</dbReference>
<dbReference type="EMBL" id="DTFF01000002">
    <property type="protein sequence ID" value="HGI86802.1"/>
    <property type="molecule type" value="Genomic_DNA"/>
</dbReference>
<evidence type="ECO:0000256" key="1">
    <source>
        <dbReference type="ARBA" id="ARBA00006047"/>
    </source>
</evidence>
<name>A0A7C4FA39_9CREN</name>
<dbReference type="Gene3D" id="3.40.50.2000">
    <property type="entry name" value="Glycogen Phosphorylase B"/>
    <property type="match status" value="1"/>
</dbReference>
<dbReference type="SUPFAM" id="SSF53756">
    <property type="entry name" value="UDP-Glycosyltransferase/glycogen phosphorylase"/>
    <property type="match status" value="1"/>
</dbReference>
<dbReference type="GO" id="GO:0008184">
    <property type="term" value="F:glycogen phosphorylase activity"/>
    <property type="evidence" value="ECO:0007669"/>
    <property type="project" value="InterPro"/>
</dbReference>
<dbReference type="GO" id="GO:0005975">
    <property type="term" value="P:carbohydrate metabolic process"/>
    <property type="evidence" value="ECO:0007669"/>
    <property type="project" value="InterPro"/>
</dbReference>
<proteinExistence type="inferred from homology"/>
<dbReference type="InterPro" id="IPR000811">
    <property type="entry name" value="Glyco_trans_35"/>
</dbReference>
<organism evidence="2">
    <name type="scientific">Ignisphaera aggregans</name>
    <dbReference type="NCBI Taxonomy" id="334771"/>
    <lineage>
        <taxon>Archaea</taxon>
        <taxon>Thermoproteota</taxon>
        <taxon>Thermoprotei</taxon>
        <taxon>Desulfurococcales</taxon>
        <taxon>Desulfurococcaceae</taxon>
        <taxon>Ignisphaera</taxon>
    </lineage>
</organism>
<accession>A0A7C4FA39</accession>
<dbReference type="Pfam" id="PF00343">
    <property type="entry name" value="Phosphorylase"/>
    <property type="match status" value="1"/>
</dbReference>
<gene>
    <name evidence="2" type="ORF">ENV14_00145</name>
</gene>
<evidence type="ECO:0000313" key="2">
    <source>
        <dbReference type="EMBL" id="HGI86802.1"/>
    </source>
</evidence>
<dbReference type="PANTHER" id="PTHR42655:SF1">
    <property type="entry name" value="GLYCOGEN PHOSPHORYLASE"/>
    <property type="match status" value="1"/>
</dbReference>
<protein>
    <recommendedName>
        <fullName evidence="3">Glycosyltransferase</fullName>
    </recommendedName>
</protein>
<comment type="similarity">
    <text evidence="1">Belongs to the glycogen phosphorylase family.</text>
</comment>
<dbReference type="AlphaFoldDB" id="A0A7C4FA39"/>
<comment type="caution">
    <text evidence="2">The sequence shown here is derived from an EMBL/GenBank/DDBJ whole genome shotgun (WGS) entry which is preliminary data.</text>
</comment>
<dbReference type="PANTHER" id="PTHR42655">
    <property type="entry name" value="GLYCOGEN PHOSPHORYLASE"/>
    <property type="match status" value="1"/>
</dbReference>